<name>A9WB04_CHLAA</name>
<dbReference type="PANTHER" id="PTHR43877:SF2">
    <property type="entry name" value="AMINOALKYLPHOSPHONATE N-ACETYLTRANSFERASE-RELATED"/>
    <property type="match status" value="1"/>
</dbReference>
<evidence type="ECO:0000256" key="2">
    <source>
        <dbReference type="ARBA" id="ARBA00023315"/>
    </source>
</evidence>
<dbReference type="Proteomes" id="UP000002008">
    <property type="component" value="Chromosome"/>
</dbReference>
<dbReference type="RefSeq" id="WP_012257439.1">
    <property type="nucleotide sequence ID" value="NC_010175.1"/>
</dbReference>
<dbReference type="PATRIC" id="fig|324602.8.peg.1796"/>
<dbReference type="STRING" id="324602.Caur_1566"/>
<dbReference type="InterPro" id="IPR050832">
    <property type="entry name" value="Bact_Acetyltransf"/>
</dbReference>
<evidence type="ECO:0000313" key="5">
    <source>
        <dbReference type="Proteomes" id="UP000002008"/>
    </source>
</evidence>
<evidence type="ECO:0000313" key="4">
    <source>
        <dbReference type="EMBL" id="ABY34785.1"/>
    </source>
</evidence>
<feature type="domain" description="N-acetyltransferase" evidence="3">
    <location>
        <begin position="4"/>
        <end position="207"/>
    </location>
</feature>
<dbReference type="PANTHER" id="PTHR43877">
    <property type="entry name" value="AMINOALKYLPHOSPHONATE N-ACETYLTRANSFERASE-RELATED-RELATED"/>
    <property type="match status" value="1"/>
</dbReference>
<keyword evidence="1" id="KW-0808">Transferase</keyword>
<dbReference type="AlphaFoldDB" id="A9WB04"/>
<dbReference type="EnsemblBacteria" id="ABY34785">
    <property type="protein sequence ID" value="ABY34785"/>
    <property type="gene ID" value="Caur_1566"/>
</dbReference>
<accession>A9WB04</accession>
<dbReference type="eggNOG" id="COG0456">
    <property type="taxonomic scope" value="Bacteria"/>
</dbReference>
<keyword evidence="2" id="KW-0012">Acyltransferase</keyword>
<protein>
    <submittedName>
        <fullName evidence="4">GCN5-related N-acetyltransferase</fullName>
    </submittedName>
</protein>
<dbReference type="GO" id="GO:0008080">
    <property type="term" value="F:N-acetyltransferase activity"/>
    <property type="evidence" value="ECO:0000318"/>
    <property type="project" value="GO_Central"/>
</dbReference>
<dbReference type="CDD" id="cd04301">
    <property type="entry name" value="NAT_SF"/>
    <property type="match status" value="1"/>
</dbReference>
<keyword evidence="5" id="KW-1185">Reference proteome</keyword>
<dbReference type="SUPFAM" id="SSF55729">
    <property type="entry name" value="Acyl-CoA N-acyltransferases (Nat)"/>
    <property type="match status" value="1"/>
</dbReference>
<sequence length="207" mass="22638">MPAFIIRPAIGTDIPDLARLIVELYHSELPGALSGCRAGQERLLAYTLQANGEAALTNRLVVCDDQQRVIGTGMLQFPNEPAYERAPRGTIAAAVRELGIGPTLKLASVVARSLIGVYRHTDPQSALIHSVVITAAARGQGAGQTLMAALEEQIRSRGLPRSRLQVLANNTAAQRFYRRCGYDEIWRLDGWRARLGWPSLVMEKVLV</sequence>
<dbReference type="PROSITE" id="PS51186">
    <property type="entry name" value="GNAT"/>
    <property type="match status" value="1"/>
</dbReference>
<dbReference type="EMBL" id="CP000909">
    <property type="protein sequence ID" value="ABY34785.1"/>
    <property type="molecule type" value="Genomic_DNA"/>
</dbReference>
<evidence type="ECO:0000259" key="3">
    <source>
        <dbReference type="PROSITE" id="PS51186"/>
    </source>
</evidence>
<dbReference type="Pfam" id="PF00583">
    <property type="entry name" value="Acetyltransf_1"/>
    <property type="match status" value="1"/>
</dbReference>
<dbReference type="InterPro" id="IPR000182">
    <property type="entry name" value="GNAT_dom"/>
</dbReference>
<organism evidence="4 5">
    <name type="scientific">Chloroflexus aurantiacus (strain ATCC 29366 / DSM 635 / J-10-fl)</name>
    <dbReference type="NCBI Taxonomy" id="324602"/>
    <lineage>
        <taxon>Bacteria</taxon>
        <taxon>Bacillati</taxon>
        <taxon>Chloroflexota</taxon>
        <taxon>Chloroflexia</taxon>
        <taxon>Chloroflexales</taxon>
        <taxon>Chloroflexineae</taxon>
        <taxon>Chloroflexaceae</taxon>
        <taxon>Chloroflexus</taxon>
    </lineage>
</organism>
<gene>
    <name evidence="4" type="ordered locus">Caur_1566</name>
</gene>
<dbReference type="KEGG" id="cau:Caur_1566"/>
<dbReference type="Gene3D" id="3.40.630.30">
    <property type="match status" value="1"/>
</dbReference>
<dbReference type="InterPro" id="IPR016181">
    <property type="entry name" value="Acyl_CoA_acyltransferase"/>
</dbReference>
<dbReference type="InParanoid" id="A9WB04"/>
<reference evidence="5" key="1">
    <citation type="journal article" date="2011" name="BMC Genomics">
        <title>Complete genome sequence of the filamentous anoxygenic phototrophic bacterium Chloroflexus aurantiacus.</title>
        <authorList>
            <person name="Tang K.H."/>
            <person name="Barry K."/>
            <person name="Chertkov O."/>
            <person name="Dalin E."/>
            <person name="Han C.S."/>
            <person name="Hauser L.J."/>
            <person name="Honchak B.M."/>
            <person name="Karbach L.E."/>
            <person name="Land M.L."/>
            <person name="Lapidus A."/>
            <person name="Larimer F.W."/>
            <person name="Mikhailova N."/>
            <person name="Pitluck S."/>
            <person name="Pierson B.K."/>
            <person name="Blankenship R.E."/>
        </authorList>
    </citation>
    <scope>NUCLEOTIDE SEQUENCE [LARGE SCALE GENOMIC DNA]</scope>
    <source>
        <strain evidence="5">ATCC 29366 / DSM 635 / J-10-fl</strain>
    </source>
</reference>
<evidence type="ECO:0000256" key="1">
    <source>
        <dbReference type="ARBA" id="ARBA00022679"/>
    </source>
</evidence>
<dbReference type="HOGENOM" id="CLU_1244563_0_0_0"/>
<proteinExistence type="predicted"/>